<keyword evidence="3 5" id="KW-1133">Transmembrane helix</keyword>
<keyword evidence="8" id="KW-1185">Reference proteome</keyword>
<evidence type="ECO:0000313" key="7">
    <source>
        <dbReference type="EMBL" id="RHK52054.1"/>
    </source>
</evidence>
<dbReference type="InterPro" id="IPR052165">
    <property type="entry name" value="Membrane_assoc_protease"/>
</dbReference>
<dbReference type="InterPro" id="IPR002810">
    <property type="entry name" value="NfeD-like_C"/>
</dbReference>
<feature type="transmembrane region" description="Helical" evidence="5">
    <location>
        <begin position="56"/>
        <end position="75"/>
    </location>
</feature>
<keyword evidence="4 5" id="KW-0472">Membrane</keyword>
<name>A0A415GPT4_9BACT</name>
<dbReference type="InterPro" id="IPR012340">
    <property type="entry name" value="NA-bd_OB-fold"/>
</dbReference>
<dbReference type="GO" id="GO:0005886">
    <property type="term" value="C:plasma membrane"/>
    <property type="evidence" value="ECO:0007669"/>
    <property type="project" value="TreeGrafter"/>
</dbReference>
<feature type="transmembrane region" description="Helical" evidence="5">
    <location>
        <begin position="30"/>
        <end position="50"/>
    </location>
</feature>
<dbReference type="RefSeq" id="WP_118354777.1">
    <property type="nucleotide sequence ID" value="NZ_CAUBZY010000001.1"/>
</dbReference>
<evidence type="ECO:0000256" key="1">
    <source>
        <dbReference type="ARBA" id="ARBA00004141"/>
    </source>
</evidence>
<accession>A0A415GPT4</accession>
<keyword evidence="2 5" id="KW-0812">Transmembrane</keyword>
<sequence length="149" mass="16396">MIDYLAQNLWTLWAVLAMVCLVLELSSGDFYITCFGIGAVCALVASLFALPFWVQVVIFAVFSVLSIYCIRPHLVHMLDAKGGQRKSNADAIIGRVGKVTETIKAGDYGRMKLDGDDWKAESDETEDLPVGTKVRIIGRESIIVKVEKA</sequence>
<feature type="domain" description="NfeD-like C-terminal" evidence="6">
    <location>
        <begin position="89"/>
        <end position="148"/>
    </location>
</feature>
<evidence type="ECO:0000259" key="6">
    <source>
        <dbReference type="Pfam" id="PF01957"/>
    </source>
</evidence>
<dbReference type="OrthoDB" id="1119931at2"/>
<dbReference type="EMBL" id="QRNO01000009">
    <property type="protein sequence ID" value="RHK52054.1"/>
    <property type="molecule type" value="Genomic_DNA"/>
</dbReference>
<dbReference type="AlphaFoldDB" id="A0A415GPT4"/>
<dbReference type="Proteomes" id="UP000286598">
    <property type="component" value="Unassembled WGS sequence"/>
</dbReference>
<dbReference type="PANTHER" id="PTHR33507:SF3">
    <property type="entry name" value="INNER MEMBRANE PROTEIN YBBJ"/>
    <property type="match status" value="1"/>
</dbReference>
<dbReference type="SUPFAM" id="SSF141322">
    <property type="entry name" value="NfeD domain-like"/>
    <property type="match status" value="1"/>
</dbReference>
<proteinExistence type="predicted"/>
<evidence type="ECO:0000256" key="2">
    <source>
        <dbReference type="ARBA" id="ARBA00022692"/>
    </source>
</evidence>
<comment type="caution">
    <text evidence="7">The sequence shown here is derived from an EMBL/GenBank/DDBJ whole genome shotgun (WGS) entry which is preliminary data.</text>
</comment>
<dbReference type="PANTHER" id="PTHR33507">
    <property type="entry name" value="INNER MEMBRANE PROTEIN YBBJ"/>
    <property type="match status" value="1"/>
</dbReference>
<dbReference type="Gene3D" id="2.40.50.140">
    <property type="entry name" value="Nucleic acid-binding proteins"/>
    <property type="match status" value="1"/>
</dbReference>
<feature type="transmembrane region" description="Helical" evidence="5">
    <location>
        <begin position="6"/>
        <end position="23"/>
    </location>
</feature>
<dbReference type="Pfam" id="PF01957">
    <property type="entry name" value="NfeD"/>
    <property type="match status" value="1"/>
</dbReference>
<gene>
    <name evidence="7" type="ORF">DW060_03055</name>
</gene>
<evidence type="ECO:0000256" key="3">
    <source>
        <dbReference type="ARBA" id="ARBA00022989"/>
    </source>
</evidence>
<organism evidence="7 8">
    <name type="scientific">Leyella stercorea</name>
    <dbReference type="NCBI Taxonomy" id="363265"/>
    <lineage>
        <taxon>Bacteria</taxon>
        <taxon>Pseudomonadati</taxon>
        <taxon>Bacteroidota</taxon>
        <taxon>Bacteroidia</taxon>
        <taxon>Bacteroidales</taxon>
        <taxon>Prevotellaceae</taxon>
        <taxon>Leyella</taxon>
    </lineage>
</organism>
<evidence type="ECO:0000313" key="8">
    <source>
        <dbReference type="Proteomes" id="UP000286598"/>
    </source>
</evidence>
<protein>
    <submittedName>
        <fullName evidence="7">NfeD family protein</fullName>
    </submittedName>
</protein>
<evidence type="ECO:0000256" key="5">
    <source>
        <dbReference type="SAM" id="Phobius"/>
    </source>
</evidence>
<comment type="subcellular location">
    <subcellularLocation>
        <location evidence="1">Membrane</location>
        <topology evidence="1">Multi-pass membrane protein</topology>
    </subcellularLocation>
</comment>
<evidence type="ECO:0000256" key="4">
    <source>
        <dbReference type="ARBA" id="ARBA00023136"/>
    </source>
</evidence>
<reference evidence="7 8" key="1">
    <citation type="submission" date="2018-08" db="EMBL/GenBank/DDBJ databases">
        <title>A genome reference for cultivated species of the human gut microbiota.</title>
        <authorList>
            <person name="Zou Y."/>
            <person name="Xue W."/>
            <person name="Luo G."/>
        </authorList>
    </citation>
    <scope>NUCLEOTIDE SEQUENCE [LARGE SCALE GENOMIC DNA]</scope>
    <source>
        <strain evidence="7 8">AF42-9</strain>
    </source>
</reference>